<reference evidence="2 3" key="1">
    <citation type="submission" date="2020-08" db="EMBL/GenBank/DDBJ databases">
        <title>Genomic Encyclopedia of Type Strains, Phase IV (KMG-IV): sequencing the most valuable type-strain genomes for metagenomic binning, comparative biology and taxonomic classification.</title>
        <authorList>
            <person name="Goeker M."/>
        </authorList>
    </citation>
    <scope>NUCLEOTIDE SEQUENCE [LARGE SCALE GENOMIC DNA]</scope>
    <source>
        <strain evidence="2 3">DSM 101730</strain>
    </source>
</reference>
<dbReference type="InterPro" id="IPR014158">
    <property type="entry name" value="T4SS_VirB5"/>
</dbReference>
<feature type="signal peptide" evidence="1">
    <location>
        <begin position="1"/>
        <end position="26"/>
    </location>
</feature>
<dbReference type="SUPFAM" id="SSF101082">
    <property type="entry name" value="Typo IV secretion system protein TraC"/>
    <property type="match status" value="1"/>
</dbReference>
<dbReference type="Pfam" id="PF07996">
    <property type="entry name" value="T4SS"/>
    <property type="match status" value="1"/>
</dbReference>
<dbReference type="EMBL" id="JACHFM010000010">
    <property type="protein sequence ID" value="MBB5224580.1"/>
    <property type="molecule type" value="Genomic_DNA"/>
</dbReference>
<accession>A0A840SUZ1</accession>
<dbReference type="Proteomes" id="UP000549457">
    <property type="component" value="Unassembled WGS sequence"/>
</dbReference>
<keyword evidence="3" id="KW-1185">Reference proteome</keyword>
<evidence type="ECO:0000313" key="2">
    <source>
        <dbReference type="EMBL" id="MBB5224580.1"/>
    </source>
</evidence>
<dbReference type="InterPro" id="IPR023220">
    <property type="entry name" value="T4SS_VirB5-domain"/>
</dbReference>
<evidence type="ECO:0000313" key="3">
    <source>
        <dbReference type="Proteomes" id="UP000549457"/>
    </source>
</evidence>
<comment type="caution">
    <text evidence="2">The sequence shown here is derived from an EMBL/GenBank/DDBJ whole genome shotgun (WGS) entry which is preliminary data.</text>
</comment>
<feature type="chain" id="PRO_5032834820" evidence="1">
    <location>
        <begin position="27"/>
        <end position="239"/>
    </location>
</feature>
<protein>
    <submittedName>
        <fullName evidence="2">Type IV secretion system protein VirB5</fullName>
    </submittedName>
</protein>
<evidence type="ECO:0000256" key="1">
    <source>
        <dbReference type="SAM" id="SignalP"/>
    </source>
</evidence>
<dbReference type="RefSeq" id="WP_184155507.1">
    <property type="nucleotide sequence ID" value="NZ_JACHFM010000010.1"/>
</dbReference>
<gene>
    <name evidence="2" type="ORF">HNP73_004551</name>
</gene>
<name>A0A840SUZ1_9RHOB</name>
<keyword evidence="1" id="KW-0732">Signal</keyword>
<dbReference type="Gene3D" id="1.20.58.430">
    <property type="entry name" value="Type IV secretion system, VirB5-domain"/>
    <property type="match status" value="1"/>
</dbReference>
<proteinExistence type="predicted"/>
<dbReference type="AlphaFoldDB" id="A0A840SUZ1"/>
<organism evidence="2 3">
    <name type="scientific">Amaricoccus macauensis</name>
    <dbReference type="NCBI Taxonomy" id="57001"/>
    <lineage>
        <taxon>Bacteria</taxon>
        <taxon>Pseudomonadati</taxon>
        <taxon>Pseudomonadota</taxon>
        <taxon>Alphaproteobacteria</taxon>
        <taxon>Rhodobacterales</taxon>
        <taxon>Paracoccaceae</taxon>
        <taxon>Amaricoccus</taxon>
    </lineage>
</organism>
<sequence>MTGRARKATALAAFGLALLAAPVPHAAAQGVPVFDATSVAKLIEQIATQAEQLATMKTQLESLTGARGLGAFLNAPEDIAARAAATNLNGIVDGAITGSPILGNTARLASAIERLKGNYQLDLLGPYASSDIVQYRALANLGGSSLAAMATGEDSYSRANEAMTRVNQLVPQIDANTDVKAAIDFNTRVQIEQMQVMNELLRVLSAQANATGAQALFMTREQMASREFMKVNGIGGATQ</sequence>